<dbReference type="NCBIfam" id="TIGR00229">
    <property type="entry name" value="sensory_box"/>
    <property type="match status" value="1"/>
</dbReference>
<sequence length="587" mass="64703">MAKSWLARVGPDLSLAIRIATVYFFFAIISIELFRLGNGIAVIWFANAIGVAALSRLPFQRWACPLVMLALSIILANWLMGSSVASALFFLPGNLVEVTLGAYLVRQQRRDAGYFYNQFSMLKLIWLGVLLPVMAGAFVSAMLSSLDGRMPVLNVVMHWLEGSAIGGVSVLPAAYWVSVHGLAGLKRQLTQAYLPALLIVALAVATLVPLLLPFPFIYMSIPLFYIAYHSGVAGTVLANLLVAVNICILISLGYLLPPPTIYSWGYTLFYLPIMATLIPPLMLAIAMDMGRSAAQALHQSERRYRSLYQHTPAMLYSCDLEGRILTVNEVWLKAMGFSQNEVLGEMADKFMSHESAQQFVNQIIPQLLQYGACQNIRQQLINKQGSAVDVLMTAAQEMDEAGRTGRLLMVLLDISDKVRAQHLAYHDALTQLPNRLLFTDRLEQACQNNSRTEGKFAVVFLDLDHFKEINDSLGHEIGDLLLIEVAQRLEGAVRSSDTISRLGGDEFVMLLGGLCPGEEADQMAEKIRSVIASPYLLNGYPVHISASIGLAYFPRDGLDGHALMRAADEAMYCSKRAGRNCFMNSHC</sequence>
<dbReference type="EMBL" id="CP058952">
    <property type="protein sequence ID" value="QLI80836.1"/>
    <property type="molecule type" value="Genomic_DNA"/>
</dbReference>
<evidence type="ECO:0000256" key="6">
    <source>
        <dbReference type="SAM" id="Phobius"/>
    </source>
</evidence>
<reference evidence="10 11" key="1">
    <citation type="journal article" date="2016" name="Int. J. Syst. Evol. Microbiol.">
        <title>Chitinibacter fontanus sp. nov., isolated from a spring.</title>
        <authorList>
            <person name="Sheu S.Y."/>
            <person name="Li Y.S."/>
            <person name="Young C.C."/>
            <person name="Chen W.M."/>
        </authorList>
    </citation>
    <scope>NUCLEOTIDE SEQUENCE [LARGE SCALE GENOMIC DNA]</scope>
    <source>
        <strain evidence="10 11">STM-7</strain>
    </source>
</reference>
<dbReference type="SUPFAM" id="SSF55073">
    <property type="entry name" value="Nucleotide cyclase"/>
    <property type="match status" value="1"/>
</dbReference>
<evidence type="ECO:0000256" key="3">
    <source>
        <dbReference type="ARBA" id="ARBA00022692"/>
    </source>
</evidence>
<feature type="transmembrane region" description="Helical" evidence="6">
    <location>
        <begin position="192"/>
        <end position="212"/>
    </location>
</feature>
<dbReference type="Pfam" id="PF00989">
    <property type="entry name" value="PAS"/>
    <property type="match status" value="1"/>
</dbReference>
<proteinExistence type="predicted"/>
<dbReference type="SUPFAM" id="SSF55785">
    <property type="entry name" value="PYP-like sensor domain (PAS domain)"/>
    <property type="match status" value="1"/>
</dbReference>
<gene>
    <name evidence="10" type="ORF">HZU75_04420</name>
</gene>
<feature type="domain" description="PAC" evidence="8">
    <location>
        <begin position="374"/>
        <end position="426"/>
    </location>
</feature>
<accession>A0A7D5V8M9</accession>
<evidence type="ECO:0000313" key="11">
    <source>
        <dbReference type="Proteomes" id="UP000510822"/>
    </source>
</evidence>
<dbReference type="CDD" id="cd01949">
    <property type="entry name" value="GGDEF"/>
    <property type="match status" value="1"/>
</dbReference>
<dbReference type="Gene3D" id="3.30.450.20">
    <property type="entry name" value="PAS domain"/>
    <property type="match status" value="1"/>
</dbReference>
<dbReference type="PROSITE" id="PS50112">
    <property type="entry name" value="PAS"/>
    <property type="match status" value="1"/>
</dbReference>
<evidence type="ECO:0000259" key="9">
    <source>
        <dbReference type="PROSITE" id="PS50887"/>
    </source>
</evidence>
<dbReference type="InterPro" id="IPR013767">
    <property type="entry name" value="PAS_fold"/>
</dbReference>
<evidence type="ECO:0000256" key="5">
    <source>
        <dbReference type="ARBA" id="ARBA00023136"/>
    </source>
</evidence>
<dbReference type="FunFam" id="3.30.70.270:FF:000001">
    <property type="entry name" value="Diguanylate cyclase domain protein"/>
    <property type="match status" value="1"/>
</dbReference>
<dbReference type="Pfam" id="PF00990">
    <property type="entry name" value="GGDEF"/>
    <property type="match status" value="1"/>
</dbReference>
<feature type="transmembrane region" description="Helical" evidence="6">
    <location>
        <begin position="164"/>
        <end position="185"/>
    </location>
</feature>
<feature type="domain" description="GGDEF" evidence="9">
    <location>
        <begin position="454"/>
        <end position="587"/>
    </location>
</feature>
<dbReference type="InterPro" id="IPR052155">
    <property type="entry name" value="Biofilm_reg_signaling"/>
</dbReference>
<dbReference type="Gene3D" id="3.30.70.270">
    <property type="match status" value="1"/>
</dbReference>
<dbReference type="InterPro" id="IPR029787">
    <property type="entry name" value="Nucleotide_cyclase"/>
</dbReference>
<dbReference type="InterPro" id="IPR000014">
    <property type="entry name" value="PAS"/>
</dbReference>
<dbReference type="PROSITE" id="PS50113">
    <property type="entry name" value="PAC"/>
    <property type="match status" value="1"/>
</dbReference>
<evidence type="ECO:0000259" key="8">
    <source>
        <dbReference type="PROSITE" id="PS50113"/>
    </source>
</evidence>
<dbReference type="PANTHER" id="PTHR44757:SF2">
    <property type="entry name" value="BIOFILM ARCHITECTURE MAINTENANCE PROTEIN MBAA"/>
    <property type="match status" value="1"/>
</dbReference>
<dbReference type="KEGG" id="cfon:HZU75_04420"/>
<dbReference type="SMART" id="SM00091">
    <property type="entry name" value="PAS"/>
    <property type="match status" value="1"/>
</dbReference>
<dbReference type="GO" id="GO:0006355">
    <property type="term" value="P:regulation of DNA-templated transcription"/>
    <property type="evidence" value="ECO:0007669"/>
    <property type="project" value="InterPro"/>
</dbReference>
<dbReference type="InterPro" id="IPR000160">
    <property type="entry name" value="GGDEF_dom"/>
</dbReference>
<dbReference type="AlphaFoldDB" id="A0A7D5V8M9"/>
<organism evidence="10 11">
    <name type="scientific">Chitinibacter fontanus</name>
    <dbReference type="NCBI Taxonomy" id="1737446"/>
    <lineage>
        <taxon>Bacteria</taxon>
        <taxon>Pseudomonadati</taxon>
        <taxon>Pseudomonadota</taxon>
        <taxon>Betaproteobacteria</taxon>
        <taxon>Neisseriales</taxon>
        <taxon>Chitinibacteraceae</taxon>
        <taxon>Chitinibacter</taxon>
    </lineage>
</organism>
<evidence type="ECO:0000256" key="1">
    <source>
        <dbReference type="ARBA" id="ARBA00004651"/>
    </source>
</evidence>
<feature type="transmembrane region" description="Helical" evidence="6">
    <location>
        <begin position="125"/>
        <end position="144"/>
    </location>
</feature>
<keyword evidence="3 6" id="KW-0812">Transmembrane</keyword>
<evidence type="ECO:0000256" key="4">
    <source>
        <dbReference type="ARBA" id="ARBA00022989"/>
    </source>
</evidence>
<name>A0A7D5V8M9_9NEIS</name>
<evidence type="ECO:0000256" key="2">
    <source>
        <dbReference type="ARBA" id="ARBA00022475"/>
    </source>
</evidence>
<dbReference type="PANTHER" id="PTHR44757">
    <property type="entry name" value="DIGUANYLATE CYCLASE DGCP"/>
    <property type="match status" value="1"/>
</dbReference>
<feature type="domain" description="PAS" evidence="7">
    <location>
        <begin position="300"/>
        <end position="371"/>
    </location>
</feature>
<dbReference type="SMART" id="SM00267">
    <property type="entry name" value="GGDEF"/>
    <property type="match status" value="1"/>
</dbReference>
<dbReference type="GO" id="GO:0005886">
    <property type="term" value="C:plasma membrane"/>
    <property type="evidence" value="ECO:0007669"/>
    <property type="project" value="UniProtKB-SubCell"/>
</dbReference>
<dbReference type="InterPro" id="IPR000700">
    <property type="entry name" value="PAS-assoc_C"/>
</dbReference>
<dbReference type="InterPro" id="IPR007895">
    <property type="entry name" value="MASE1"/>
</dbReference>
<feature type="transmembrane region" description="Helical" evidence="6">
    <location>
        <begin position="232"/>
        <end position="256"/>
    </location>
</feature>
<comment type="subcellular location">
    <subcellularLocation>
        <location evidence="1">Cell membrane</location>
        <topology evidence="1">Multi-pass membrane protein</topology>
    </subcellularLocation>
</comment>
<dbReference type="GO" id="GO:0003824">
    <property type="term" value="F:catalytic activity"/>
    <property type="evidence" value="ECO:0007669"/>
    <property type="project" value="UniProtKB-ARBA"/>
</dbReference>
<feature type="transmembrane region" description="Helical" evidence="6">
    <location>
        <begin position="12"/>
        <end position="31"/>
    </location>
</feature>
<dbReference type="NCBIfam" id="TIGR00254">
    <property type="entry name" value="GGDEF"/>
    <property type="match status" value="1"/>
</dbReference>
<feature type="transmembrane region" description="Helical" evidence="6">
    <location>
        <begin position="86"/>
        <end position="105"/>
    </location>
</feature>
<evidence type="ECO:0000313" key="10">
    <source>
        <dbReference type="EMBL" id="QLI80836.1"/>
    </source>
</evidence>
<dbReference type="Proteomes" id="UP000510822">
    <property type="component" value="Chromosome"/>
</dbReference>
<dbReference type="PROSITE" id="PS50887">
    <property type="entry name" value="GGDEF"/>
    <property type="match status" value="1"/>
</dbReference>
<dbReference type="Pfam" id="PF05231">
    <property type="entry name" value="MASE1"/>
    <property type="match status" value="1"/>
</dbReference>
<dbReference type="RefSeq" id="WP_180307970.1">
    <property type="nucleotide sequence ID" value="NZ_CP058952.1"/>
</dbReference>
<keyword evidence="11" id="KW-1185">Reference proteome</keyword>
<protein>
    <submittedName>
        <fullName evidence="10">Diguanylate cyclase</fullName>
    </submittedName>
</protein>
<evidence type="ECO:0000259" key="7">
    <source>
        <dbReference type="PROSITE" id="PS50112"/>
    </source>
</evidence>
<feature type="transmembrane region" description="Helical" evidence="6">
    <location>
        <begin position="62"/>
        <end position="80"/>
    </location>
</feature>
<dbReference type="InterPro" id="IPR035965">
    <property type="entry name" value="PAS-like_dom_sf"/>
</dbReference>
<keyword evidence="4 6" id="KW-1133">Transmembrane helix</keyword>
<feature type="transmembrane region" description="Helical" evidence="6">
    <location>
        <begin position="268"/>
        <end position="287"/>
    </location>
</feature>
<keyword evidence="5 6" id="KW-0472">Membrane</keyword>
<keyword evidence="2" id="KW-1003">Cell membrane</keyword>
<dbReference type="InterPro" id="IPR043128">
    <property type="entry name" value="Rev_trsase/Diguanyl_cyclase"/>
</dbReference>
<dbReference type="CDD" id="cd00130">
    <property type="entry name" value="PAS"/>
    <property type="match status" value="1"/>
</dbReference>